<evidence type="ECO:0000313" key="5">
    <source>
        <dbReference type="Proteomes" id="UP000193355"/>
    </source>
</evidence>
<dbReference type="STRING" id="561720.SAMN06275492_10471"/>
<dbReference type="InterPro" id="IPR001647">
    <property type="entry name" value="HTH_TetR"/>
</dbReference>
<dbReference type="PANTHER" id="PTHR30055">
    <property type="entry name" value="HTH-TYPE TRANSCRIPTIONAL REGULATOR RUTR"/>
    <property type="match status" value="1"/>
</dbReference>
<evidence type="ECO:0000259" key="3">
    <source>
        <dbReference type="PROSITE" id="PS50977"/>
    </source>
</evidence>
<dbReference type="InterPro" id="IPR036271">
    <property type="entry name" value="Tet_transcr_reg_TetR-rel_C_sf"/>
</dbReference>
<dbReference type="PRINTS" id="PR00455">
    <property type="entry name" value="HTHTETR"/>
</dbReference>
<proteinExistence type="predicted"/>
<dbReference type="AlphaFoldDB" id="A0A1X7IRB6"/>
<dbReference type="GO" id="GO:0003700">
    <property type="term" value="F:DNA-binding transcription factor activity"/>
    <property type="evidence" value="ECO:0007669"/>
    <property type="project" value="TreeGrafter"/>
</dbReference>
<sequence>MAGKINKKRKELLEDIMRESLLEATRMVLAEHGWDGTTMDRVAARAGVAKGTIYNYFQDKTELMASLRGKLSQPYIDALQRIASGNGTALERLDRFVVLALEDLYLNAKLIRAIIVGHMMDRCFTLDKLTDPNIVPLKIHNILAGLITEGISSGEIKDVDPGAAATMIQGGIIEAMRQVTLFEKPMDREKLIGTFRSLLFDGIVKRGDRE</sequence>
<dbReference type="Proteomes" id="UP000193355">
    <property type="component" value="Unassembled WGS sequence"/>
</dbReference>
<dbReference type="InterPro" id="IPR050109">
    <property type="entry name" value="HTH-type_TetR-like_transc_reg"/>
</dbReference>
<dbReference type="Gene3D" id="1.10.10.60">
    <property type="entry name" value="Homeodomain-like"/>
    <property type="match status" value="1"/>
</dbReference>
<feature type="domain" description="HTH tetR-type" evidence="3">
    <location>
        <begin position="15"/>
        <end position="75"/>
    </location>
</feature>
<gene>
    <name evidence="4" type="ORF">SAMN06275492_10471</name>
</gene>
<keyword evidence="1 2" id="KW-0238">DNA-binding</keyword>
<dbReference type="EMBL" id="FXBB01000004">
    <property type="protein sequence ID" value="SMG17598.1"/>
    <property type="molecule type" value="Genomic_DNA"/>
</dbReference>
<evidence type="ECO:0000313" key="4">
    <source>
        <dbReference type="EMBL" id="SMG17598.1"/>
    </source>
</evidence>
<dbReference type="Gene3D" id="1.10.357.10">
    <property type="entry name" value="Tetracycline Repressor, domain 2"/>
    <property type="match status" value="1"/>
</dbReference>
<dbReference type="RefSeq" id="WP_085543889.1">
    <property type="nucleotide sequence ID" value="NZ_FXBB01000004.1"/>
</dbReference>
<feature type="DNA-binding region" description="H-T-H motif" evidence="2">
    <location>
        <begin position="38"/>
        <end position="57"/>
    </location>
</feature>
<dbReference type="GO" id="GO:0000976">
    <property type="term" value="F:transcription cis-regulatory region binding"/>
    <property type="evidence" value="ECO:0007669"/>
    <property type="project" value="TreeGrafter"/>
</dbReference>
<name>A0A1X7IRB6_9BACT</name>
<dbReference type="InterPro" id="IPR009057">
    <property type="entry name" value="Homeodomain-like_sf"/>
</dbReference>
<evidence type="ECO:0000256" key="1">
    <source>
        <dbReference type="ARBA" id="ARBA00023125"/>
    </source>
</evidence>
<dbReference type="SUPFAM" id="SSF48498">
    <property type="entry name" value="Tetracyclin repressor-like, C-terminal domain"/>
    <property type="match status" value="1"/>
</dbReference>
<accession>A0A1X7IRB6</accession>
<keyword evidence="5" id="KW-1185">Reference proteome</keyword>
<dbReference type="PROSITE" id="PS50977">
    <property type="entry name" value="HTH_TETR_2"/>
    <property type="match status" value="1"/>
</dbReference>
<dbReference type="Pfam" id="PF00440">
    <property type="entry name" value="TetR_N"/>
    <property type="match status" value="1"/>
</dbReference>
<reference evidence="5" key="1">
    <citation type="submission" date="2017-04" db="EMBL/GenBank/DDBJ databases">
        <authorList>
            <person name="Varghese N."/>
            <person name="Submissions S."/>
        </authorList>
    </citation>
    <scope>NUCLEOTIDE SEQUENCE [LARGE SCALE GENOMIC DNA]</scope>
    <source>
        <strain evidence="5">USBA 82</strain>
    </source>
</reference>
<dbReference type="OrthoDB" id="9785164at2"/>
<dbReference type="PANTHER" id="PTHR30055:SF223">
    <property type="entry name" value="HTH-TYPE TRANSCRIPTIONAL REGULATOR UIDR"/>
    <property type="match status" value="1"/>
</dbReference>
<protein>
    <submittedName>
        <fullName evidence="4">Transcriptional regulator, TetR family</fullName>
    </submittedName>
</protein>
<organism evidence="4 5">
    <name type="scientific">Dethiosulfovibrio salsuginis</name>
    <dbReference type="NCBI Taxonomy" id="561720"/>
    <lineage>
        <taxon>Bacteria</taxon>
        <taxon>Thermotogati</taxon>
        <taxon>Synergistota</taxon>
        <taxon>Synergistia</taxon>
        <taxon>Synergistales</taxon>
        <taxon>Dethiosulfovibrionaceae</taxon>
        <taxon>Dethiosulfovibrio</taxon>
    </lineage>
</organism>
<dbReference type="SUPFAM" id="SSF46689">
    <property type="entry name" value="Homeodomain-like"/>
    <property type="match status" value="1"/>
</dbReference>
<evidence type="ECO:0000256" key="2">
    <source>
        <dbReference type="PROSITE-ProRule" id="PRU00335"/>
    </source>
</evidence>